<feature type="domain" description="Dienelactone hydrolase" evidence="1">
    <location>
        <begin position="30"/>
        <end position="237"/>
    </location>
</feature>
<keyword evidence="3" id="KW-1185">Reference proteome</keyword>
<gene>
    <name evidence="2" type="ORF">VitviT2T_006435</name>
</gene>
<dbReference type="EMBL" id="CP126652">
    <property type="protein sequence ID" value="WJZ87028.1"/>
    <property type="molecule type" value="Genomic_DNA"/>
</dbReference>
<dbReference type="Proteomes" id="UP001227230">
    <property type="component" value="Chromosome 5"/>
</dbReference>
<dbReference type="Pfam" id="PF01738">
    <property type="entry name" value="DLH"/>
    <property type="match status" value="1"/>
</dbReference>
<name>A0ABY9BVT1_VITVI</name>
<protein>
    <recommendedName>
        <fullName evidence="1">Dienelactone hydrolase domain-containing protein</fullName>
    </recommendedName>
</protein>
<proteinExistence type="predicted"/>
<organism evidence="2 3">
    <name type="scientific">Vitis vinifera</name>
    <name type="common">Grape</name>
    <dbReference type="NCBI Taxonomy" id="29760"/>
    <lineage>
        <taxon>Eukaryota</taxon>
        <taxon>Viridiplantae</taxon>
        <taxon>Streptophyta</taxon>
        <taxon>Embryophyta</taxon>
        <taxon>Tracheophyta</taxon>
        <taxon>Spermatophyta</taxon>
        <taxon>Magnoliopsida</taxon>
        <taxon>eudicotyledons</taxon>
        <taxon>Gunneridae</taxon>
        <taxon>Pentapetalae</taxon>
        <taxon>rosids</taxon>
        <taxon>Vitales</taxon>
        <taxon>Vitaceae</taxon>
        <taxon>Viteae</taxon>
        <taxon>Vitis</taxon>
    </lineage>
</organism>
<evidence type="ECO:0000313" key="3">
    <source>
        <dbReference type="Proteomes" id="UP001227230"/>
    </source>
</evidence>
<accession>A0ABY9BVT1</accession>
<dbReference type="InterPro" id="IPR002925">
    <property type="entry name" value="Dienelactn_hydro"/>
</dbReference>
<dbReference type="PANTHER" id="PTHR17630">
    <property type="entry name" value="DIENELACTONE HYDROLASE"/>
    <property type="match status" value="1"/>
</dbReference>
<dbReference type="PANTHER" id="PTHR17630:SF97">
    <property type="entry name" value="ENDO-1,31,4-BETA-D-GLUCANASE-LIKE"/>
    <property type="match status" value="1"/>
</dbReference>
<reference evidence="2 3" key="1">
    <citation type="journal article" date="2023" name="Hortic Res">
        <title>The complete reference genome for grapevine (Vitis vinifera L.) genetics and breeding.</title>
        <authorList>
            <person name="Shi X."/>
            <person name="Cao S."/>
            <person name="Wang X."/>
            <person name="Huang S."/>
            <person name="Wang Y."/>
            <person name="Liu Z."/>
            <person name="Liu W."/>
            <person name="Leng X."/>
            <person name="Peng Y."/>
            <person name="Wang N."/>
            <person name="Wang Y."/>
            <person name="Ma Z."/>
            <person name="Xu X."/>
            <person name="Zhang F."/>
            <person name="Xue H."/>
            <person name="Zhong H."/>
            <person name="Wang Y."/>
            <person name="Zhang K."/>
            <person name="Velt A."/>
            <person name="Avia K."/>
            <person name="Holtgrawe D."/>
            <person name="Grimplet J."/>
            <person name="Matus J.T."/>
            <person name="Ware D."/>
            <person name="Wu X."/>
            <person name="Wang H."/>
            <person name="Liu C."/>
            <person name="Fang Y."/>
            <person name="Rustenholz C."/>
            <person name="Cheng Z."/>
            <person name="Xiao H."/>
            <person name="Zhou Y."/>
        </authorList>
    </citation>
    <scope>NUCLEOTIDE SEQUENCE [LARGE SCALE GENOMIC DNA]</scope>
    <source>
        <strain evidence="3">cv. Pinot noir / PN40024</strain>
        <tissue evidence="2">Leaf</tissue>
    </source>
</reference>
<evidence type="ECO:0000259" key="1">
    <source>
        <dbReference type="Pfam" id="PF01738"/>
    </source>
</evidence>
<dbReference type="InterPro" id="IPR029058">
    <property type="entry name" value="AB_hydrolase_fold"/>
</dbReference>
<sequence length="239" mass="25568">MSGPQCCEHPPSLNPNSGSGHVEQLGGLSCYIAGSPHSKLAILLVSDIYGYEAPNFRKLADKVAAAGFYVVAPDFLYGDTYVPDKAERPFPVWIKDHGMDKGFEDTKPVIEALKSKGVSAIGAAGFCWGAKVVVELAKSGYIQAAVLLHPSFVSLDDIKGVKVPTAVLGAEIDQMSPPALVKQFEEILTAKPGVDGFVKIFPGVAHGWTVRYNAEDAGAVKCAEEAHQDMLGWFSKYVK</sequence>
<dbReference type="SUPFAM" id="SSF53474">
    <property type="entry name" value="alpha/beta-Hydrolases"/>
    <property type="match status" value="1"/>
</dbReference>
<evidence type="ECO:0000313" key="2">
    <source>
        <dbReference type="EMBL" id="WJZ87028.1"/>
    </source>
</evidence>
<dbReference type="Gene3D" id="3.40.50.1820">
    <property type="entry name" value="alpha/beta hydrolase"/>
    <property type="match status" value="1"/>
</dbReference>